<sequence length="171" mass="18950">MKMRAKNERRQAPRAKAKKVDVVYRTSHGRMLVGRIEDALAGAALDSVRGKVNLIFTSPPFPLVYKKKYGNETGDTYLKWLKGLAPQLSEMLADDGSIVIEIGNSWEPGVPVMSTLGLEALLAFKRAANLHLCQHVICHNPARLPSPAQWVNVTRERLSALGCSVRDIHHT</sequence>
<keyword evidence="11" id="KW-1185">Reference proteome</keyword>
<feature type="domain" description="DNA methylase N-4/N-6" evidence="9">
    <location>
        <begin position="52"/>
        <end position="118"/>
    </location>
</feature>
<dbReference type="Proteomes" id="UP001432046">
    <property type="component" value="Chromosome"/>
</dbReference>
<keyword evidence="4" id="KW-0949">S-adenosyl-L-methionine</keyword>
<evidence type="ECO:0000256" key="4">
    <source>
        <dbReference type="ARBA" id="ARBA00022691"/>
    </source>
</evidence>
<evidence type="ECO:0000256" key="8">
    <source>
        <dbReference type="ARBA" id="ARBA00049120"/>
    </source>
</evidence>
<keyword evidence="2 10" id="KW-0489">Methyltransferase</keyword>
<evidence type="ECO:0000256" key="1">
    <source>
        <dbReference type="ARBA" id="ARBA00010203"/>
    </source>
</evidence>
<comment type="similarity">
    <text evidence="1">Belongs to the N(4)/N(6)-methyltransferase family. N(4) subfamily.</text>
</comment>
<comment type="catalytic activity">
    <reaction evidence="8">
        <text>a 2'-deoxycytidine in DNA + S-adenosyl-L-methionine = an N(4)-methyl-2'-deoxycytidine in DNA + S-adenosyl-L-homocysteine + H(+)</text>
        <dbReference type="Rhea" id="RHEA:16857"/>
        <dbReference type="Rhea" id="RHEA-COMP:11369"/>
        <dbReference type="Rhea" id="RHEA-COMP:13674"/>
        <dbReference type="ChEBI" id="CHEBI:15378"/>
        <dbReference type="ChEBI" id="CHEBI:57856"/>
        <dbReference type="ChEBI" id="CHEBI:59789"/>
        <dbReference type="ChEBI" id="CHEBI:85452"/>
        <dbReference type="ChEBI" id="CHEBI:137933"/>
        <dbReference type="EC" id="2.1.1.113"/>
    </reaction>
</comment>
<evidence type="ECO:0000256" key="6">
    <source>
        <dbReference type="ARBA" id="ARBA00023125"/>
    </source>
</evidence>
<keyword evidence="3" id="KW-0808">Transferase</keyword>
<dbReference type="GO" id="GO:0008168">
    <property type="term" value="F:methyltransferase activity"/>
    <property type="evidence" value="ECO:0007669"/>
    <property type="project" value="UniProtKB-KW"/>
</dbReference>
<reference evidence="10" key="1">
    <citation type="journal article" date="2021" name="Int. J. Syst. Evol. Microbiol.">
        <title>Bradyrhizobium septentrionale sp. nov. (sv. septentrionale) and Bradyrhizobium quebecense sp. nov. (sv. septentrionale) associated with legumes native to Canada possess rearranged symbiosis genes and numerous insertion sequences.</title>
        <authorList>
            <person name="Bromfield E.S.P."/>
            <person name="Cloutier S."/>
        </authorList>
    </citation>
    <scope>NUCLEOTIDE SEQUENCE</scope>
    <source>
        <strain evidence="10">5S5</strain>
    </source>
</reference>
<dbReference type="Pfam" id="PF01555">
    <property type="entry name" value="N6_N4_Mtase"/>
    <property type="match status" value="1"/>
</dbReference>
<dbReference type="SUPFAM" id="SSF53335">
    <property type="entry name" value="S-adenosyl-L-methionine-dependent methyltransferases"/>
    <property type="match status" value="1"/>
</dbReference>
<evidence type="ECO:0000313" key="10">
    <source>
        <dbReference type="EMBL" id="WXC80379.1"/>
    </source>
</evidence>
<evidence type="ECO:0000313" key="11">
    <source>
        <dbReference type="Proteomes" id="UP001432046"/>
    </source>
</evidence>
<keyword evidence="5" id="KW-0680">Restriction system</keyword>
<proteinExistence type="inferred from homology"/>
<protein>
    <submittedName>
        <fullName evidence="10">DNA methyltransferase</fullName>
    </submittedName>
</protein>
<evidence type="ECO:0000256" key="2">
    <source>
        <dbReference type="ARBA" id="ARBA00022603"/>
    </source>
</evidence>
<dbReference type="RefSeq" id="WP_210292839.1">
    <property type="nucleotide sequence ID" value="NZ_CP088285.1"/>
</dbReference>
<dbReference type="EMBL" id="CP147711">
    <property type="protein sequence ID" value="WXC80379.1"/>
    <property type="molecule type" value="Genomic_DNA"/>
</dbReference>
<evidence type="ECO:0000256" key="3">
    <source>
        <dbReference type="ARBA" id="ARBA00022679"/>
    </source>
</evidence>
<evidence type="ECO:0000259" key="9">
    <source>
        <dbReference type="Pfam" id="PF01555"/>
    </source>
</evidence>
<keyword evidence="6" id="KW-0238">DNA-binding</keyword>
<comment type="catalytic activity">
    <reaction evidence="7">
        <text>a 2'-deoxyadenosine in DNA + S-adenosyl-L-methionine = an N(6)-methyl-2'-deoxyadenosine in DNA + S-adenosyl-L-homocysteine + H(+)</text>
        <dbReference type="Rhea" id="RHEA:15197"/>
        <dbReference type="Rhea" id="RHEA-COMP:12418"/>
        <dbReference type="Rhea" id="RHEA-COMP:12419"/>
        <dbReference type="ChEBI" id="CHEBI:15378"/>
        <dbReference type="ChEBI" id="CHEBI:57856"/>
        <dbReference type="ChEBI" id="CHEBI:59789"/>
        <dbReference type="ChEBI" id="CHEBI:90615"/>
        <dbReference type="ChEBI" id="CHEBI:90616"/>
        <dbReference type="EC" id="2.1.1.72"/>
    </reaction>
</comment>
<evidence type="ECO:0000256" key="7">
    <source>
        <dbReference type="ARBA" id="ARBA00047942"/>
    </source>
</evidence>
<dbReference type="PROSITE" id="PS00093">
    <property type="entry name" value="N4_MTASE"/>
    <property type="match status" value="1"/>
</dbReference>
<dbReference type="InterPro" id="IPR029063">
    <property type="entry name" value="SAM-dependent_MTases_sf"/>
</dbReference>
<dbReference type="InterPro" id="IPR017985">
    <property type="entry name" value="MeTrfase_CN4_CS"/>
</dbReference>
<dbReference type="Gene3D" id="3.40.50.150">
    <property type="entry name" value="Vaccinia Virus protein VP39"/>
    <property type="match status" value="1"/>
</dbReference>
<evidence type="ECO:0000256" key="5">
    <source>
        <dbReference type="ARBA" id="ARBA00022747"/>
    </source>
</evidence>
<dbReference type="GO" id="GO:0032259">
    <property type="term" value="P:methylation"/>
    <property type="evidence" value="ECO:0007669"/>
    <property type="project" value="UniProtKB-KW"/>
</dbReference>
<name>A0ABZ2P108_9BRAD</name>
<gene>
    <name evidence="10" type="ORF">WDK88_01560</name>
</gene>
<reference evidence="10" key="2">
    <citation type="submission" date="2024-03" db="EMBL/GenBank/DDBJ databases">
        <authorList>
            <person name="Bromfield E.S.P."/>
            <person name="Cloutier S."/>
        </authorList>
    </citation>
    <scope>NUCLEOTIDE SEQUENCE</scope>
    <source>
        <strain evidence="10">5S5</strain>
    </source>
</reference>
<accession>A0ABZ2P108</accession>
<organism evidence="10 11">
    <name type="scientific">Bradyrhizobium septentrionale</name>
    <dbReference type="NCBI Taxonomy" id="1404411"/>
    <lineage>
        <taxon>Bacteria</taxon>
        <taxon>Pseudomonadati</taxon>
        <taxon>Pseudomonadota</taxon>
        <taxon>Alphaproteobacteria</taxon>
        <taxon>Hyphomicrobiales</taxon>
        <taxon>Nitrobacteraceae</taxon>
        <taxon>Bradyrhizobium</taxon>
    </lineage>
</organism>
<dbReference type="InterPro" id="IPR002941">
    <property type="entry name" value="DNA_methylase_N4/N6"/>
</dbReference>